<reference evidence="1" key="1">
    <citation type="journal article" date="2021" name="Proc. Natl. Acad. Sci. U.S.A.">
        <title>A Catalog of Tens of Thousands of Viruses from Human Metagenomes Reveals Hidden Associations with Chronic Diseases.</title>
        <authorList>
            <person name="Tisza M.J."/>
            <person name="Buck C.B."/>
        </authorList>
    </citation>
    <scope>NUCLEOTIDE SEQUENCE</scope>
    <source>
        <strain evidence="1">Ct1Jx6</strain>
    </source>
</reference>
<sequence length="137" mass="15544">MKKFYFTYGTSTIFPYQNGWTEVYAENMAQATAYFRVRHPDKSYGTINCASLYTEEQFERYGFRKKGNFDGFCHEVIGCFEPSSVKIKRCCFCGAELLSFSEQNNAAPLKDAVCCSTCNASIVVPYRIYLTKGGTTL</sequence>
<protein>
    <submittedName>
        <fullName evidence="1">Restriction alleviation protein</fullName>
    </submittedName>
</protein>
<dbReference type="EMBL" id="BK014927">
    <property type="protein sequence ID" value="DAD83054.1"/>
    <property type="molecule type" value="Genomic_DNA"/>
</dbReference>
<evidence type="ECO:0000313" key="1">
    <source>
        <dbReference type="EMBL" id="DAD83054.1"/>
    </source>
</evidence>
<organism evidence="1">
    <name type="scientific">Caudovirales sp. ct1Jx6</name>
    <dbReference type="NCBI Taxonomy" id="2826765"/>
    <lineage>
        <taxon>Viruses</taxon>
        <taxon>Duplodnaviria</taxon>
        <taxon>Heunggongvirae</taxon>
        <taxon>Uroviricota</taxon>
        <taxon>Caudoviricetes</taxon>
    </lineage>
</organism>
<proteinExistence type="predicted"/>
<accession>A0A8S5MLE5</accession>
<name>A0A8S5MLE5_9CAUD</name>